<protein>
    <submittedName>
        <fullName evidence="2">Uncharacterized protein</fullName>
    </submittedName>
</protein>
<dbReference type="EMBL" id="HBUF01352918">
    <property type="protein sequence ID" value="CAG6715262.1"/>
    <property type="molecule type" value="Transcribed_RNA"/>
</dbReference>
<sequence>MTMTHRPSLKWPYPSSNPPRTWCPRPSHSASPPRPPHHQQHQLAARPASRLAFHSARPTRVSEDSDRNQVNRMYLARRPRFSGFRIDLENRIQTRFGVV</sequence>
<proteinExistence type="predicted"/>
<dbReference type="EMBL" id="HBUF01673561">
    <property type="protein sequence ID" value="CAG6790895.1"/>
    <property type="molecule type" value="Transcribed_RNA"/>
</dbReference>
<dbReference type="EMBL" id="HBUF01107775">
    <property type="protein sequence ID" value="CAG6639560.1"/>
    <property type="molecule type" value="Transcribed_RNA"/>
</dbReference>
<dbReference type="EMBL" id="HBUF01673562">
    <property type="protein sequence ID" value="CAG6790901.1"/>
    <property type="molecule type" value="Transcribed_RNA"/>
</dbReference>
<feature type="compositionally biased region" description="Basic and acidic residues" evidence="1">
    <location>
        <begin position="60"/>
        <end position="69"/>
    </location>
</feature>
<accession>A0A8D8XZL1</accession>
<dbReference type="AlphaFoldDB" id="A0A8D8XZL1"/>
<dbReference type="EMBL" id="HBUF01673564">
    <property type="protein sequence ID" value="CAG6790913.1"/>
    <property type="molecule type" value="Transcribed_RNA"/>
</dbReference>
<feature type="region of interest" description="Disordered" evidence="1">
    <location>
        <begin position="1"/>
        <end position="70"/>
    </location>
</feature>
<dbReference type="EMBL" id="HBUF01673566">
    <property type="protein sequence ID" value="CAG6790925.1"/>
    <property type="molecule type" value="Transcribed_RNA"/>
</dbReference>
<evidence type="ECO:0000313" key="2">
    <source>
        <dbReference type="EMBL" id="CAG6715262.1"/>
    </source>
</evidence>
<dbReference type="EMBL" id="HBUF01352921">
    <property type="protein sequence ID" value="CAG6715267.1"/>
    <property type="molecule type" value="Transcribed_RNA"/>
</dbReference>
<dbReference type="EMBL" id="HBUF01352919">
    <property type="protein sequence ID" value="CAG6715264.1"/>
    <property type="molecule type" value="Transcribed_RNA"/>
</dbReference>
<evidence type="ECO:0000256" key="1">
    <source>
        <dbReference type="SAM" id="MobiDB-lite"/>
    </source>
</evidence>
<name>A0A8D8XZL1_9HEMI</name>
<dbReference type="EMBL" id="HBUF01673565">
    <property type="protein sequence ID" value="CAG6790919.1"/>
    <property type="molecule type" value="Transcribed_RNA"/>
</dbReference>
<dbReference type="EMBL" id="HBUF01352922">
    <property type="protein sequence ID" value="CAG6715269.1"/>
    <property type="molecule type" value="Transcribed_RNA"/>
</dbReference>
<reference evidence="2" key="1">
    <citation type="submission" date="2021-05" db="EMBL/GenBank/DDBJ databases">
        <authorList>
            <person name="Alioto T."/>
            <person name="Alioto T."/>
            <person name="Gomez Garrido J."/>
        </authorList>
    </citation>
    <scope>NUCLEOTIDE SEQUENCE</scope>
</reference>
<organism evidence="2">
    <name type="scientific">Cacopsylla melanoneura</name>
    <dbReference type="NCBI Taxonomy" id="428564"/>
    <lineage>
        <taxon>Eukaryota</taxon>
        <taxon>Metazoa</taxon>
        <taxon>Ecdysozoa</taxon>
        <taxon>Arthropoda</taxon>
        <taxon>Hexapoda</taxon>
        <taxon>Insecta</taxon>
        <taxon>Pterygota</taxon>
        <taxon>Neoptera</taxon>
        <taxon>Paraneoptera</taxon>
        <taxon>Hemiptera</taxon>
        <taxon>Sternorrhyncha</taxon>
        <taxon>Psylloidea</taxon>
        <taxon>Psyllidae</taxon>
        <taxon>Psyllinae</taxon>
        <taxon>Cacopsylla</taxon>
    </lineage>
</organism>